<keyword evidence="2" id="KW-1185">Reference proteome</keyword>
<accession>D2QNE8</accession>
<dbReference type="HOGENOM" id="CLU_743748_0_0_10"/>
<reference evidence="1 2" key="1">
    <citation type="journal article" date="2010" name="Stand. Genomic Sci.">
        <title>Complete genome sequence of Spirosoma linguale type strain (1).</title>
        <authorList>
            <person name="Lail K."/>
            <person name="Sikorski J."/>
            <person name="Saunders E."/>
            <person name="Lapidus A."/>
            <person name="Glavina Del Rio T."/>
            <person name="Copeland A."/>
            <person name="Tice H."/>
            <person name="Cheng J.-F."/>
            <person name="Lucas S."/>
            <person name="Nolan M."/>
            <person name="Bruce D."/>
            <person name="Goodwin L."/>
            <person name="Pitluck S."/>
            <person name="Ivanova N."/>
            <person name="Mavromatis K."/>
            <person name="Ovchinnikova G."/>
            <person name="Pati A."/>
            <person name="Chen A."/>
            <person name="Palaniappan K."/>
            <person name="Land M."/>
            <person name="Hauser L."/>
            <person name="Chang Y.-J."/>
            <person name="Jeffries C.D."/>
            <person name="Chain P."/>
            <person name="Brettin T."/>
            <person name="Detter J.C."/>
            <person name="Schuetze A."/>
            <person name="Rohde M."/>
            <person name="Tindall B.J."/>
            <person name="Goeker M."/>
            <person name="Bristow J."/>
            <person name="Eisen J.A."/>
            <person name="Markowitz V."/>
            <person name="Hugenholtz P."/>
            <person name="Kyrpides N.C."/>
            <person name="Klenk H.-P."/>
            <person name="Chen F."/>
        </authorList>
    </citation>
    <scope>NUCLEOTIDE SEQUENCE [LARGE SCALE GENOMIC DNA]</scope>
    <source>
        <strain evidence="2">ATCC 33905 / DSM 74 / LMG 10896 / Claus 1</strain>
    </source>
</reference>
<dbReference type="InterPro" id="IPR013783">
    <property type="entry name" value="Ig-like_fold"/>
</dbReference>
<evidence type="ECO:0000313" key="1">
    <source>
        <dbReference type="EMBL" id="ADB39337.1"/>
    </source>
</evidence>
<organism evidence="1 2">
    <name type="scientific">Spirosoma linguale (strain ATCC 33905 / DSM 74 / LMG 10896 / Claus 1)</name>
    <dbReference type="NCBI Taxonomy" id="504472"/>
    <lineage>
        <taxon>Bacteria</taxon>
        <taxon>Pseudomonadati</taxon>
        <taxon>Bacteroidota</taxon>
        <taxon>Cytophagia</taxon>
        <taxon>Cytophagales</taxon>
        <taxon>Cytophagaceae</taxon>
        <taxon>Spirosoma</taxon>
    </lineage>
</organism>
<dbReference type="EMBL" id="CP001769">
    <property type="protein sequence ID" value="ADB39337.1"/>
    <property type="molecule type" value="Genomic_DNA"/>
</dbReference>
<dbReference type="Gene3D" id="2.60.40.10">
    <property type="entry name" value="Immunoglobulins"/>
    <property type="match status" value="1"/>
</dbReference>
<evidence type="ECO:0000313" key="2">
    <source>
        <dbReference type="Proteomes" id="UP000002028"/>
    </source>
</evidence>
<dbReference type="eggNOG" id="COG2831">
    <property type="taxonomic scope" value="Bacteria"/>
</dbReference>
<proteinExistence type="predicted"/>
<dbReference type="Proteomes" id="UP000002028">
    <property type="component" value="Chromosome"/>
</dbReference>
<name>D2QNE8_SPILD</name>
<sequence>MILIYLYGELCDFVRILRNTIISYKHTPRTHFMNPFSIYTATLRQWLLIVSFFGILSGPAYGQVIYRNTFTGTGDCPTQGNVPIMSSNATGTVLSRSSSLTCDTGADVFNSRGINNTATVNDASYIEFSVTANPGAQLNVTSLSFLRQASAAAPNQLEVRYSTNNFTTSTSWGGAPLTPIVGTSVANSTITWDFPDFSVPPGTTLSFRFYPYGTQRADLAAGASNGSVGTFRLDNVTLNGASPLPVNLVSFTGQSTKNGVTLNWVTAWEEENQGFEIQKSSNAKSFETVGSVEGKYNAQGQSVYEFTDQNVMPSQIYYYRLKQNDRSGASDLSKIIAVRADDNVQKDKAIIFPNPNMGQFTLSGYESVPVTITLYGPSGGEIPIETEERKTRELDVRARTFLPPGLYYLYIKPADYTKTEVLKVLIEP</sequence>
<gene>
    <name evidence="1" type="ordered locus">Slin_3327</name>
</gene>
<dbReference type="KEGG" id="sli:Slin_3327"/>
<protein>
    <recommendedName>
        <fullName evidence="3">T9SS type A sorting domain-containing protein</fullName>
    </recommendedName>
</protein>
<dbReference type="AlphaFoldDB" id="D2QNE8"/>
<evidence type="ECO:0008006" key="3">
    <source>
        <dbReference type="Google" id="ProtNLM"/>
    </source>
</evidence>
<dbReference type="STRING" id="504472.Slin_3327"/>